<organism evidence="1 2">
    <name type="scientific">Aeromonas veronii</name>
    <dbReference type="NCBI Taxonomy" id="654"/>
    <lineage>
        <taxon>Bacteria</taxon>
        <taxon>Pseudomonadati</taxon>
        <taxon>Pseudomonadota</taxon>
        <taxon>Gammaproteobacteria</taxon>
        <taxon>Aeromonadales</taxon>
        <taxon>Aeromonadaceae</taxon>
        <taxon>Aeromonas</taxon>
    </lineage>
</organism>
<accession>A0AAW5MEK0</accession>
<dbReference type="EMBL" id="JANLFC010000017">
    <property type="protein sequence ID" value="MCR4448001.1"/>
    <property type="molecule type" value="Genomic_DNA"/>
</dbReference>
<dbReference type="AlphaFoldDB" id="A0AAW5MEK0"/>
<name>A0AAW5MEK0_AERVE</name>
<sequence length="76" mass="8473">IPIRAVLIWRHLVITGWPDKASGMGLRQALARSKNSHHEKVSDFGDNGLKVTSFRRMVGFAFVIRGNSSRNLQGGR</sequence>
<comment type="caution">
    <text evidence="1">The sequence shown here is derived from an EMBL/GenBank/DDBJ whole genome shotgun (WGS) entry which is preliminary data.</text>
</comment>
<dbReference type="Proteomes" id="UP001204061">
    <property type="component" value="Unassembled WGS sequence"/>
</dbReference>
<gene>
    <name evidence="1" type="ORF">NS965_06335</name>
</gene>
<evidence type="ECO:0000313" key="2">
    <source>
        <dbReference type="Proteomes" id="UP001204061"/>
    </source>
</evidence>
<protein>
    <submittedName>
        <fullName evidence="1">Uncharacterized protein</fullName>
    </submittedName>
</protein>
<proteinExistence type="predicted"/>
<evidence type="ECO:0000313" key="1">
    <source>
        <dbReference type="EMBL" id="MCR4448001.1"/>
    </source>
</evidence>
<reference evidence="1" key="1">
    <citation type="submission" date="2022-08" db="EMBL/GenBank/DDBJ databases">
        <title>A global survey of hypervirulent Aeromonas hydrophila identified this emerging pathogen in farmed fish in the lower Mekong River basin.</title>
        <authorList>
            <person name="Xu T."/>
            <person name="Rasmussen-Ivey C.R."/>
            <person name="Moen F.S."/>
            <person name="Fernandez Bravo A."/>
            <person name="Lamy B."/>
            <person name="Beaz-Hidalgo R."/>
            <person name="Khan C.D."/>
            <person name="Castro Escarpulli G."/>
            <person name="Yasin I.S.M."/>
            <person name="Figueras M.J."/>
            <person name="Azzam Sayuti M."/>
            <person name="Karim M.M."/>
            <person name="Alam K.M."/>
            <person name="Le T.T.T."/>
            <person name="Thao N.H.P."/>
            <person name="Addo S."/>
            <person name="Duodu S."/>
            <person name="Ali S."/>
            <person name="Mey S."/>
            <person name="Somony T."/>
            <person name="Liles M.R."/>
        </authorList>
    </citation>
    <scope>NUCLEOTIDE SEQUENCE</scope>
    <source>
        <strain evidence="1">0.14</strain>
    </source>
</reference>
<dbReference type="RefSeq" id="WP_257725096.1">
    <property type="nucleotide sequence ID" value="NZ_JANLFC010000017.1"/>
</dbReference>
<feature type="non-terminal residue" evidence="1">
    <location>
        <position position="1"/>
    </location>
</feature>